<dbReference type="STRING" id="644358.A0A0C4DSC9"/>
<dbReference type="eggNOG" id="KOG2495">
    <property type="taxonomic scope" value="Eukaryota"/>
</dbReference>
<reference evidence="3" key="1">
    <citation type="submission" date="2010-05" db="EMBL/GenBank/DDBJ databases">
        <title>The genome sequence of Magnaporthe poae strain ATCC 64411.</title>
        <authorList>
            <person name="Ma L.-J."/>
            <person name="Dead R."/>
            <person name="Young S."/>
            <person name="Zeng Q."/>
            <person name="Koehrsen M."/>
            <person name="Alvarado L."/>
            <person name="Berlin A."/>
            <person name="Chapman S.B."/>
            <person name="Chen Z."/>
            <person name="Freedman E."/>
            <person name="Gellesch M."/>
            <person name="Goldberg J."/>
            <person name="Griggs A."/>
            <person name="Gujja S."/>
            <person name="Heilman E.R."/>
            <person name="Heiman D."/>
            <person name="Hepburn T."/>
            <person name="Howarth C."/>
            <person name="Jen D."/>
            <person name="Larson L."/>
            <person name="Mehta T."/>
            <person name="Neiman D."/>
            <person name="Pearson M."/>
            <person name="Roberts A."/>
            <person name="Saif S."/>
            <person name="Shea T."/>
            <person name="Shenoy N."/>
            <person name="Sisk P."/>
            <person name="Stolte C."/>
            <person name="Sykes S."/>
            <person name="Walk T."/>
            <person name="White J."/>
            <person name="Yandava C."/>
            <person name="Haas B."/>
            <person name="Nusbaum C."/>
            <person name="Birren B."/>
        </authorList>
    </citation>
    <scope>NUCLEOTIDE SEQUENCE [LARGE SCALE GENOMIC DNA]</scope>
    <source>
        <strain evidence="3">ATCC 64411 / 73-15</strain>
    </source>
</reference>
<gene>
    <name evidence="1" type="ORF">MAPG_02807</name>
</gene>
<protein>
    <recommendedName>
        <fullName evidence="4">FAD/NAD(P)-binding domain-containing protein</fullName>
    </recommendedName>
</protein>
<dbReference type="GO" id="GO:0004174">
    <property type="term" value="F:electron-transferring-flavoprotein dehydrogenase activity"/>
    <property type="evidence" value="ECO:0007669"/>
    <property type="project" value="TreeGrafter"/>
</dbReference>
<dbReference type="GO" id="GO:0050660">
    <property type="term" value="F:flavin adenine dinucleotide binding"/>
    <property type="evidence" value="ECO:0007669"/>
    <property type="project" value="TreeGrafter"/>
</dbReference>
<dbReference type="Proteomes" id="UP000011715">
    <property type="component" value="Unassembled WGS sequence"/>
</dbReference>
<dbReference type="OrthoDB" id="202203at2759"/>
<dbReference type="AlphaFoldDB" id="A0A0C4DSC9"/>
<reference evidence="1" key="3">
    <citation type="submission" date="2011-03" db="EMBL/GenBank/DDBJ databases">
        <title>Annotation of Magnaporthe poae ATCC 64411.</title>
        <authorList>
            <person name="Ma L.-J."/>
            <person name="Dead R."/>
            <person name="Young S.K."/>
            <person name="Zeng Q."/>
            <person name="Gargeya S."/>
            <person name="Fitzgerald M."/>
            <person name="Haas B."/>
            <person name="Abouelleil A."/>
            <person name="Alvarado L."/>
            <person name="Arachchi H.M."/>
            <person name="Berlin A."/>
            <person name="Brown A."/>
            <person name="Chapman S.B."/>
            <person name="Chen Z."/>
            <person name="Dunbar C."/>
            <person name="Freedman E."/>
            <person name="Gearin G."/>
            <person name="Gellesch M."/>
            <person name="Goldberg J."/>
            <person name="Griggs A."/>
            <person name="Gujja S."/>
            <person name="Heiman D."/>
            <person name="Howarth C."/>
            <person name="Larson L."/>
            <person name="Lui A."/>
            <person name="MacDonald P.J.P."/>
            <person name="Mehta T."/>
            <person name="Montmayeur A."/>
            <person name="Murphy C."/>
            <person name="Neiman D."/>
            <person name="Pearson M."/>
            <person name="Priest M."/>
            <person name="Roberts A."/>
            <person name="Saif S."/>
            <person name="Shea T."/>
            <person name="Shenoy N."/>
            <person name="Sisk P."/>
            <person name="Stolte C."/>
            <person name="Sykes S."/>
            <person name="Yandava C."/>
            <person name="Wortman J."/>
            <person name="Nusbaum C."/>
            <person name="Birren B."/>
        </authorList>
    </citation>
    <scope>NUCLEOTIDE SEQUENCE</scope>
    <source>
        <strain evidence="1">ATCC 64411</strain>
    </source>
</reference>
<dbReference type="EnsemblFungi" id="MAPG_02807T0">
    <property type="protein sequence ID" value="MAPG_02807T0"/>
    <property type="gene ID" value="MAPG_02807"/>
</dbReference>
<dbReference type="Gene3D" id="3.50.50.100">
    <property type="match status" value="1"/>
</dbReference>
<sequence>MTVHPRRPEGPFKVLVIGGCYAGISACLNLLDLCSGRDPRCGKRVDDSPASLAPIEVEFTIVDERDGYFHIIGSPLALASNEYAEKAWVKFEDVAALQRPNIRIIQGSATHVDAASQTATVTPTGTTESRQLAYDFLIAASGLHRALSRLGCGKGPVCAVTAMSLGLGRALAHRRLGLSSEDPWPLARDPMIISADSYPLGTLNS</sequence>
<reference evidence="2" key="5">
    <citation type="submission" date="2015-06" db="UniProtKB">
        <authorList>
            <consortium name="EnsemblFungi"/>
        </authorList>
    </citation>
    <scope>IDENTIFICATION</scope>
    <source>
        <strain evidence="2">ATCC 64411</strain>
    </source>
</reference>
<dbReference type="InterPro" id="IPR036188">
    <property type="entry name" value="FAD/NAD-bd_sf"/>
</dbReference>
<evidence type="ECO:0008006" key="4">
    <source>
        <dbReference type="Google" id="ProtNLM"/>
    </source>
</evidence>
<name>A0A0C4DSC9_MAGP6</name>
<keyword evidence="3" id="KW-1185">Reference proteome</keyword>
<dbReference type="EMBL" id="ADBL01000683">
    <property type="status" value="NOT_ANNOTATED_CDS"/>
    <property type="molecule type" value="Genomic_DNA"/>
</dbReference>
<dbReference type="EMBL" id="GL876967">
    <property type="protein sequence ID" value="KLU83756.1"/>
    <property type="molecule type" value="Genomic_DNA"/>
</dbReference>
<reference evidence="2" key="4">
    <citation type="journal article" date="2015" name="G3 (Bethesda)">
        <title>Genome sequences of three phytopathogenic species of the Magnaporthaceae family of fungi.</title>
        <authorList>
            <person name="Okagaki L.H."/>
            <person name="Nunes C.C."/>
            <person name="Sailsbery J."/>
            <person name="Clay B."/>
            <person name="Brown D."/>
            <person name="John T."/>
            <person name="Oh Y."/>
            <person name="Young N."/>
            <person name="Fitzgerald M."/>
            <person name="Haas B.J."/>
            <person name="Zeng Q."/>
            <person name="Young S."/>
            <person name="Adiconis X."/>
            <person name="Fan L."/>
            <person name="Levin J.Z."/>
            <person name="Mitchell T.K."/>
            <person name="Okubara P.A."/>
            <person name="Farman M.L."/>
            <person name="Kohn L.M."/>
            <person name="Birren B."/>
            <person name="Ma L.-J."/>
            <person name="Dean R.A."/>
        </authorList>
    </citation>
    <scope>NUCLEOTIDE SEQUENCE</scope>
    <source>
        <strain evidence="2">ATCC 64411 / 73-15</strain>
    </source>
</reference>
<dbReference type="GO" id="GO:0005737">
    <property type="term" value="C:cytoplasm"/>
    <property type="evidence" value="ECO:0007669"/>
    <property type="project" value="TreeGrafter"/>
</dbReference>
<evidence type="ECO:0000313" key="1">
    <source>
        <dbReference type="EMBL" id="KLU83756.1"/>
    </source>
</evidence>
<evidence type="ECO:0000313" key="2">
    <source>
        <dbReference type="EnsemblFungi" id="MAPG_02807T0"/>
    </source>
</evidence>
<dbReference type="EMBL" id="ADBL01000682">
    <property type="status" value="NOT_ANNOTATED_CDS"/>
    <property type="molecule type" value="Genomic_DNA"/>
</dbReference>
<evidence type="ECO:0000313" key="3">
    <source>
        <dbReference type="Proteomes" id="UP000011715"/>
    </source>
</evidence>
<dbReference type="SUPFAM" id="SSF51905">
    <property type="entry name" value="FAD/NAD(P)-binding domain"/>
    <property type="match status" value="1"/>
</dbReference>
<dbReference type="VEuPathDB" id="FungiDB:MAPG_02807"/>
<accession>A0A0C4DSC9</accession>
<reference evidence="1" key="2">
    <citation type="submission" date="2010-05" db="EMBL/GenBank/DDBJ databases">
        <title>The Genome Sequence of Magnaporthe poae strain ATCC 64411.</title>
        <authorList>
            <consortium name="The Broad Institute Genome Sequencing Platform"/>
            <consortium name="Broad Institute Genome Sequencing Center for Infectious Disease"/>
            <person name="Ma L.-J."/>
            <person name="Dead R."/>
            <person name="Young S."/>
            <person name="Zeng Q."/>
            <person name="Koehrsen M."/>
            <person name="Alvarado L."/>
            <person name="Berlin A."/>
            <person name="Chapman S.B."/>
            <person name="Chen Z."/>
            <person name="Freedman E."/>
            <person name="Gellesch M."/>
            <person name="Goldberg J."/>
            <person name="Griggs A."/>
            <person name="Gujja S."/>
            <person name="Heilman E.R."/>
            <person name="Heiman D."/>
            <person name="Hepburn T."/>
            <person name="Howarth C."/>
            <person name="Jen D."/>
            <person name="Larson L."/>
            <person name="Mehta T."/>
            <person name="Neiman D."/>
            <person name="Pearson M."/>
            <person name="Roberts A."/>
            <person name="Saif S."/>
            <person name="Shea T."/>
            <person name="Shenoy N."/>
            <person name="Sisk P."/>
            <person name="Stolte C."/>
            <person name="Sykes S."/>
            <person name="Walk T."/>
            <person name="White J."/>
            <person name="Yandava C."/>
            <person name="Haas B."/>
            <person name="Nusbaum C."/>
            <person name="Birren B."/>
        </authorList>
    </citation>
    <scope>NUCLEOTIDE SEQUENCE</scope>
    <source>
        <strain evidence="1">ATCC 64411</strain>
    </source>
</reference>
<organism evidence="2 3">
    <name type="scientific">Magnaporthiopsis poae (strain ATCC 64411 / 73-15)</name>
    <name type="common">Kentucky bluegrass fungus</name>
    <name type="synonym">Magnaporthe poae</name>
    <dbReference type="NCBI Taxonomy" id="644358"/>
    <lineage>
        <taxon>Eukaryota</taxon>
        <taxon>Fungi</taxon>
        <taxon>Dikarya</taxon>
        <taxon>Ascomycota</taxon>
        <taxon>Pezizomycotina</taxon>
        <taxon>Sordariomycetes</taxon>
        <taxon>Sordariomycetidae</taxon>
        <taxon>Magnaporthales</taxon>
        <taxon>Magnaporthaceae</taxon>
        <taxon>Magnaporthiopsis</taxon>
    </lineage>
</organism>
<dbReference type="PANTHER" id="PTHR43735">
    <property type="entry name" value="APOPTOSIS-INDUCING FACTOR 1"/>
    <property type="match status" value="1"/>
</dbReference>
<dbReference type="PROSITE" id="PS51257">
    <property type="entry name" value="PROKAR_LIPOPROTEIN"/>
    <property type="match status" value="1"/>
</dbReference>
<proteinExistence type="predicted"/>
<dbReference type="PANTHER" id="PTHR43735:SF24">
    <property type="entry name" value="NUCLEOTIDE-DISULPHIDE OXIDOREDUCTASE AMID-LIKE, PUTATIVE (AFU_ORTHOLOGUE AFUA_1G17180)-RELATED"/>
    <property type="match status" value="1"/>
</dbReference>